<proteinExistence type="inferred from homology"/>
<evidence type="ECO:0000256" key="6">
    <source>
        <dbReference type="ARBA" id="ARBA00022833"/>
    </source>
</evidence>
<evidence type="ECO:0000256" key="2">
    <source>
        <dbReference type="ARBA" id="ARBA00010857"/>
    </source>
</evidence>
<dbReference type="PANTHER" id="PTHR11618">
    <property type="entry name" value="TRANSCRIPTION INITIATION FACTOR IIB-RELATED"/>
    <property type="match status" value="1"/>
</dbReference>
<keyword evidence="6" id="KW-0862">Zinc</keyword>
<keyword evidence="7" id="KW-0805">Transcription regulation</keyword>
<dbReference type="GO" id="GO:0001006">
    <property type="term" value="F:RNA polymerase III type 3 promoter sequence-specific DNA binding"/>
    <property type="evidence" value="ECO:0007669"/>
    <property type="project" value="TreeGrafter"/>
</dbReference>
<dbReference type="GO" id="GO:0000126">
    <property type="term" value="C:transcription factor TFIIIB complex"/>
    <property type="evidence" value="ECO:0007669"/>
    <property type="project" value="TreeGrafter"/>
</dbReference>
<dbReference type="GO" id="GO:0008270">
    <property type="term" value="F:zinc ion binding"/>
    <property type="evidence" value="ECO:0007669"/>
    <property type="project" value="UniProtKB-KW"/>
</dbReference>
<feature type="region of interest" description="Disordered" evidence="13">
    <location>
        <begin position="431"/>
        <end position="468"/>
    </location>
</feature>
<evidence type="ECO:0000256" key="5">
    <source>
        <dbReference type="ARBA" id="ARBA00022771"/>
    </source>
</evidence>
<feature type="domain" description="TFIIB-type" evidence="14">
    <location>
        <begin position="2"/>
        <end position="34"/>
    </location>
</feature>
<reference evidence="15" key="1">
    <citation type="submission" date="2018-03" db="EMBL/GenBank/DDBJ databases">
        <title>The relapsing fever spirochete Borrelia turicatae persists in the highly oxidative environment of its soft-bodied tick vector.</title>
        <authorList>
            <person name="Bourret T.J."/>
            <person name="Boyle W.K."/>
            <person name="Valenzuela J.G."/>
            <person name="Oliveira F."/>
            <person name="Lopez J.E."/>
        </authorList>
    </citation>
    <scope>NUCLEOTIDE SEQUENCE</scope>
    <source>
        <strain evidence="15">Kansas strain/isolate</strain>
        <tissue evidence="15">Salivary glands</tissue>
    </source>
</reference>
<keyword evidence="3" id="KW-0479">Metal-binding</keyword>
<dbReference type="InterPro" id="IPR013137">
    <property type="entry name" value="Znf_TFIIB"/>
</dbReference>
<dbReference type="Pfam" id="PF00382">
    <property type="entry name" value="TFIIB"/>
    <property type="match status" value="2"/>
</dbReference>
<dbReference type="CDD" id="cd20553">
    <property type="entry name" value="CYCLIN_TFIIIB90_rpt1"/>
    <property type="match status" value="1"/>
</dbReference>
<dbReference type="PRINTS" id="PR00685">
    <property type="entry name" value="TIFACTORIIB"/>
</dbReference>
<dbReference type="Pfam" id="PF08271">
    <property type="entry name" value="Zn_Ribbon_TF"/>
    <property type="match status" value="1"/>
</dbReference>
<dbReference type="KEGG" id="oti:135397421"/>
<dbReference type="AlphaFoldDB" id="A0A2R5LM11"/>
<dbReference type="EMBL" id="GGLE01006359">
    <property type="protein sequence ID" value="MBY10485.1"/>
    <property type="molecule type" value="Transcribed_RNA"/>
</dbReference>
<dbReference type="FunFam" id="1.10.472.10:FF:000002">
    <property type="entry name" value="Transcription factor IIIB 90 kDa subunit"/>
    <property type="match status" value="1"/>
</dbReference>
<protein>
    <recommendedName>
        <fullName evidence="11">B-related factor 1</fullName>
    </recommendedName>
</protein>
<dbReference type="GO" id="GO:0005634">
    <property type="term" value="C:nucleus"/>
    <property type="evidence" value="ECO:0007669"/>
    <property type="project" value="UniProtKB-SubCell"/>
</dbReference>
<evidence type="ECO:0000256" key="7">
    <source>
        <dbReference type="ARBA" id="ARBA00023015"/>
    </source>
</evidence>
<dbReference type="SMART" id="SM00385">
    <property type="entry name" value="CYCLIN"/>
    <property type="match status" value="2"/>
</dbReference>
<evidence type="ECO:0000256" key="13">
    <source>
        <dbReference type="SAM" id="MobiDB-lite"/>
    </source>
</evidence>
<dbReference type="InterPro" id="IPR013150">
    <property type="entry name" value="TFIIB_cyclin"/>
</dbReference>
<evidence type="ECO:0000256" key="4">
    <source>
        <dbReference type="ARBA" id="ARBA00022737"/>
    </source>
</evidence>
<accession>A0A2R5LM11</accession>
<evidence type="ECO:0000256" key="1">
    <source>
        <dbReference type="ARBA" id="ARBA00004123"/>
    </source>
</evidence>
<evidence type="ECO:0000256" key="10">
    <source>
        <dbReference type="ARBA" id="ARBA00023242"/>
    </source>
</evidence>
<dbReference type="InterPro" id="IPR036915">
    <property type="entry name" value="Cyclin-like_sf"/>
</dbReference>
<dbReference type="GO" id="GO:0003743">
    <property type="term" value="F:translation initiation factor activity"/>
    <property type="evidence" value="ECO:0007669"/>
    <property type="project" value="UniProtKB-KW"/>
</dbReference>
<keyword evidence="9" id="KW-0804">Transcription</keyword>
<dbReference type="CTD" id="42087"/>
<feature type="region of interest" description="Disordered" evidence="13">
    <location>
        <begin position="489"/>
        <end position="521"/>
    </location>
</feature>
<dbReference type="GO" id="GO:0097550">
    <property type="term" value="C:transcription preinitiation complex"/>
    <property type="evidence" value="ECO:0007669"/>
    <property type="project" value="TreeGrafter"/>
</dbReference>
<dbReference type="GeneID" id="135397421"/>
<dbReference type="FunFam" id="1.10.472.10:FF:000007">
    <property type="entry name" value="Transcription factor IIIB 90 kDa subunit"/>
    <property type="match status" value="1"/>
</dbReference>
<dbReference type="GO" id="GO:0070897">
    <property type="term" value="P:transcription preinitiation complex assembly"/>
    <property type="evidence" value="ECO:0007669"/>
    <property type="project" value="InterPro"/>
</dbReference>
<dbReference type="RefSeq" id="XP_064485092.1">
    <property type="nucleotide sequence ID" value="XM_064629022.1"/>
</dbReference>
<name>A0A2R5LM11_9ACAR</name>
<dbReference type="InterPro" id="IPR000812">
    <property type="entry name" value="TFIIB"/>
</dbReference>
<dbReference type="Gene3D" id="1.20.5.650">
    <property type="entry name" value="Single helix bin"/>
    <property type="match status" value="1"/>
</dbReference>
<keyword evidence="10" id="KW-0539">Nucleus</keyword>
<dbReference type="SUPFAM" id="SSF47954">
    <property type="entry name" value="Cyclin-like"/>
    <property type="match status" value="2"/>
</dbReference>
<keyword evidence="8" id="KW-0010">Activator</keyword>
<keyword evidence="15" id="KW-0396">Initiation factor</keyword>
<feature type="compositionally biased region" description="Basic and acidic residues" evidence="13">
    <location>
        <begin position="431"/>
        <end position="448"/>
    </location>
</feature>
<dbReference type="Gene3D" id="1.10.472.10">
    <property type="entry name" value="Cyclin-like"/>
    <property type="match status" value="2"/>
</dbReference>
<evidence type="ECO:0000259" key="14">
    <source>
        <dbReference type="PROSITE" id="PS51134"/>
    </source>
</evidence>
<sequence>MSSQKACQHCGCSEIDRDPARGDAVCTNCGSVLEDTIIVSEIQFEENAHGGSRAIGQLVSSDGTGGRTLGLYQGKESRAITLQNARRKIVQVAERLRLNQHCIDTAFNFYKMALTRHLTRGRRNSHVVAACIYMVCRIEATPHMLLDLSDIVQVNVYDLGKTFLRLSSALCINIPAIDPCLYIVRFAHHLEFGEKTHQVSMTALRMVQRMKRDWMHTGRRPSGLCGAALVVAARLHDFHRTVKDLVRVVKVCETTIRKRLTEFGETPSSRLTLEEFMTIDLEEEQDPPCFKAARRVPPVTATREISKLQKQIERALEDRRAKVRGRFARYAQESQREEQEISESFIMGETLSTITECVGTQRPTAAALGLKESIEECMRIRDKLEVVEESGELDLEGLDEEELDSYIMTDAEVKLKTKFWTTHHAEYLKELKEKQDRKAEESESSKPEPKKRKRRKKPNLQANTAGEAIEKMLQEKRISSKINYDVLRSLSDDQQQASRTAEDSRLKKVKKAPPTQQLSSLISTIKSIAQSQPEEEKKDNDEPQQAAIEQRLVADDDDDDDFDEQQLSVAQLLGQHRGEQVEEYYVEDDYLED</sequence>
<organism evidence="15">
    <name type="scientific">Ornithodoros turicata</name>
    <dbReference type="NCBI Taxonomy" id="34597"/>
    <lineage>
        <taxon>Eukaryota</taxon>
        <taxon>Metazoa</taxon>
        <taxon>Ecdysozoa</taxon>
        <taxon>Arthropoda</taxon>
        <taxon>Chelicerata</taxon>
        <taxon>Arachnida</taxon>
        <taxon>Acari</taxon>
        <taxon>Parasitiformes</taxon>
        <taxon>Ixodida</taxon>
        <taxon>Ixodoidea</taxon>
        <taxon>Argasidae</taxon>
        <taxon>Ornithodorinae</taxon>
        <taxon>Ornithodoros</taxon>
    </lineage>
</organism>
<dbReference type="FunFam" id="2.20.25.10:FF:000012">
    <property type="entry name" value="Putative transcription factor IIIB 90 kDa subunit"/>
    <property type="match status" value="1"/>
</dbReference>
<evidence type="ECO:0000256" key="3">
    <source>
        <dbReference type="ARBA" id="ARBA00022723"/>
    </source>
</evidence>
<keyword evidence="5 12" id="KW-0863">Zinc-finger</keyword>
<dbReference type="Pfam" id="PF07741">
    <property type="entry name" value="BRF1"/>
    <property type="match status" value="1"/>
</dbReference>
<evidence type="ECO:0000313" key="15">
    <source>
        <dbReference type="EMBL" id="MBY10485.1"/>
    </source>
</evidence>
<keyword evidence="4" id="KW-0677">Repeat</keyword>
<dbReference type="Gene3D" id="2.20.25.10">
    <property type="match status" value="1"/>
</dbReference>
<comment type="similarity">
    <text evidence="2">Belongs to the TFIIB family.</text>
</comment>
<dbReference type="PROSITE" id="PS51134">
    <property type="entry name" value="ZF_TFIIB"/>
    <property type="match status" value="1"/>
</dbReference>
<dbReference type="SUPFAM" id="SSF57783">
    <property type="entry name" value="Zinc beta-ribbon"/>
    <property type="match status" value="1"/>
</dbReference>
<evidence type="ECO:0000256" key="8">
    <source>
        <dbReference type="ARBA" id="ARBA00023159"/>
    </source>
</evidence>
<dbReference type="PANTHER" id="PTHR11618:SF4">
    <property type="entry name" value="TRANSCRIPTION FACTOR IIIB 90 KDA SUBUNIT"/>
    <property type="match status" value="1"/>
</dbReference>
<dbReference type="InterPro" id="IPR013763">
    <property type="entry name" value="Cyclin-like_dom"/>
</dbReference>
<comment type="subcellular location">
    <subcellularLocation>
        <location evidence="1">Nucleus</location>
    </subcellularLocation>
</comment>
<evidence type="ECO:0000256" key="12">
    <source>
        <dbReference type="PROSITE-ProRule" id="PRU00469"/>
    </source>
</evidence>
<feature type="compositionally biased region" description="Basic residues" evidence="13">
    <location>
        <begin position="449"/>
        <end position="458"/>
    </location>
</feature>
<keyword evidence="15" id="KW-0648">Protein biosynthesis</keyword>
<evidence type="ECO:0000256" key="9">
    <source>
        <dbReference type="ARBA" id="ARBA00023163"/>
    </source>
</evidence>
<dbReference type="InterPro" id="IPR011665">
    <property type="entry name" value="BRF1_TBP-bd_dom"/>
</dbReference>
<evidence type="ECO:0000256" key="11">
    <source>
        <dbReference type="ARBA" id="ARBA00031009"/>
    </source>
</evidence>
<dbReference type="GO" id="GO:0017025">
    <property type="term" value="F:TBP-class protein binding"/>
    <property type="evidence" value="ECO:0007669"/>
    <property type="project" value="InterPro"/>
</dbReference>
<dbReference type="CDD" id="cd20554">
    <property type="entry name" value="CYCLIN_TFIIIB90_rpt2"/>
    <property type="match status" value="1"/>
</dbReference>
<dbReference type="GO" id="GO:0000995">
    <property type="term" value="F:RNA polymerase III general transcription initiation factor activity"/>
    <property type="evidence" value="ECO:0007669"/>
    <property type="project" value="TreeGrafter"/>
</dbReference>